<name>A0A5C2SR13_9APHY</name>
<feature type="compositionally biased region" description="Polar residues" evidence="1">
    <location>
        <begin position="1"/>
        <end position="11"/>
    </location>
</feature>
<feature type="compositionally biased region" description="Low complexity" evidence="1">
    <location>
        <begin position="903"/>
        <end position="914"/>
    </location>
</feature>
<feature type="region of interest" description="Disordered" evidence="1">
    <location>
        <begin position="568"/>
        <end position="613"/>
    </location>
</feature>
<feature type="region of interest" description="Disordered" evidence="1">
    <location>
        <begin position="903"/>
        <end position="931"/>
    </location>
</feature>
<feature type="region of interest" description="Disordered" evidence="1">
    <location>
        <begin position="203"/>
        <end position="342"/>
    </location>
</feature>
<dbReference type="Proteomes" id="UP000313359">
    <property type="component" value="Unassembled WGS sequence"/>
</dbReference>
<feature type="compositionally biased region" description="Polar residues" evidence="1">
    <location>
        <begin position="915"/>
        <end position="931"/>
    </location>
</feature>
<keyword evidence="3" id="KW-1185">Reference proteome</keyword>
<sequence>MSNGPNSNASSPDWGYSGDSDAYETDLNDGMHPKSPTPMSRSRGRALEDQVSGTSDSAPAYLGQQQQQMRVRPRNNLIETRVPLTDEKNEPSLQAPTNDQRVLGAPIFRQAPERQPIATEQEAVAASYNLMTSSSFLSGSNAAGKVSGPLRVGTVRNGSNVHGGPTSGFSLVPSSLPSVSSSSGLAMSNHSAIQLVPSARISERQATNTSRDVHTYPQVPQSSAVRQSHLNNSSTFHPSASAPERQLNVLRAEGHTSTSLRSVDQPPSLMRDRQRDVHGVTGQMERASTSTMPTTAGHLTSSTRDRHVEFATEETSEPPVPTVSPALTTDSRADTSIGSGPKTGRYISTSEIAAFVQLGTFTDNIAQLYMSQNNSPWQQAVRGAVLLTGTVESWGSSDSKAVTLPECPSGKIRDPRALLHPSTRAQDWVLFWTKPRAIVMSLLLGLKRSHPRGEATDALSVSDRMTGEMWTAWLHDVLWVLHELLHHVENHGASLLKTLGEVMQPQVSEVSRIPVTMLETPRLSAPAPPSPSHPPGMILQEAAEIKQGSSREGHVGTGNGSERVVRLEQRQDNSHKCVESRLDSNHAPRAEPPLRASKTSNKRALDHAESEVEHKRVKGEIMNTLTVKARACGRRGRHLAPRYKDQRYMTQPTASGMPLQRRALQTTQGPEIAGYYTDKPKAIVLERLRRRRLCTTGYDKVELYMSRRKGRVSAIPPSTRPEHRVNPDPILTSIGQEGQPQASVSSASTSGQTTQPSLPQAVVLWSASDTAQTAQTGVHHTTSTSASMRLAKEGGTGTSAARSSTVSPAPRDVLRHRTSSPASRDVPSRCAVTPAPRDAEAVVVPRVSPDTEVATAIGSEPTDNGPIPPHGLDDFTADTVAGYLGMDFSEFLNSQSWLQNPLGSAAANSGSQSSDTAGQGFNRPSQQHVSSAALTPPETVFHNLLLPPGMQNDAITHNTGYDDTAFECRRRQVSQAGSISLRA</sequence>
<organism evidence="2 3">
    <name type="scientific">Lentinus tigrinus ALCF2SS1-6</name>
    <dbReference type="NCBI Taxonomy" id="1328759"/>
    <lineage>
        <taxon>Eukaryota</taxon>
        <taxon>Fungi</taxon>
        <taxon>Dikarya</taxon>
        <taxon>Basidiomycota</taxon>
        <taxon>Agaricomycotina</taxon>
        <taxon>Agaricomycetes</taxon>
        <taxon>Polyporales</taxon>
        <taxon>Polyporaceae</taxon>
        <taxon>Lentinus</taxon>
    </lineage>
</organism>
<feature type="region of interest" description="Disordered" evidence="1">
    <location>
        <begin position="709"/>
        <end position="757"/>
    </location>
</feature>
<feature type="compositionally biased region" description="Polar residues" evidence="1">
    <location>
        <begin position="798"/>
        <end position="807"/>
    </location>
</feature>
<feature type="compositionally biased region" description="Polar residues" evidence="1">
    <location>
        <begin position="774"/>
        <end position="787"/>
    </location>
</feature>
<reference evidence="2" key="1">
    <citation type="journal article" date="2018" name="Genome Biol. Evol.">
        <title>Genomics and development of Lentinus tigrinus, a white-rot wood-decaying mushroom with dimorphic fruiting bodies.</title>
        <authorList>
            <person name="Wu B."/>
            <person name="Xu Z."/>
            <person name="Knudson A."/>
            <person name="Carlson A."/>
            <person name="Chen N."/>
            <person name="Kovaka S."/>
            <person name="LaButti K."/>
            <person name="Lipzen A."/>
            <person name="Pennachio C."/>
            <person name="Riley R."/>
            <person name="Schakwitz W."/>
            <person name="Umezawa K."/>
            <person name="Ohm R.A."/>
            <person name="Grigoriev I.V."/>
            <person name="Nagy L.G."/>
            <person name="Gibbons J."/>
            <person name="Hibbett D."/>
        </authorList>
    </citation>
    <scope>NUCLEOTIDE SEQUENCE [LARGE SCALE GENOMIC DNA]</scope>
    <source>
        <strain evidence="2">ALCF2SS1-6</strain>
    </source>
</reference>
<evidence type="ECO:0000256" key="1">
    <source>
        <dbReference type="SAM" id="MobiDB-lite"/>
    </source>
</evidence>
<feature type="compositionally biased region" description="Basic and acidic residues" evidence="1">
    <location>
        <begin position="568"/>
        <end position="589"/>
    </location>
</feature>
<dbReference type="AlphaFoldDB" id="A0A5C2SR13"/>
<protein>
    <submittedName>
        <fullName evidence="2">Uncharacterized protein</fullName>
    </submittedName>
</protein>
<feature type="compositionally biased region" description="Polar residues" evidence="1">
    <location>
        <begin position="733"/>
        <end position="757"/>
    </location>
</feature>
<evidence type="ECO:0000313" key="2">
    <source>
        <dbReference type="EMBL" id="RPD65567.1"/>
    </source>
</evidence>
<feature type="region of interest" description="Disordered" evidence="1">
    <location>
        <begin position="1"/>
        <end position="71"/>
    </location>
</feature>
<proteinExistence type="predicted"/>
<evidence type="ECO:0000313" key="3">
    <source>
        <dbReference type="Proteomes" id="UP000313359"/>
    </source>
</evidence>
<feature type="compositionally biased region" description="Polar residues" evidence="1">
    <location>
        <begin position="218"/>
        <end position="238"/>
    </location>
</feature>
<feature type="region of interest" description="Disordered" evidence="1">
    <location>
        <begin position="774"/>
        <end position="834"/>
    </location>
</feature>
<feature type="compositionally biased region" description="Polar residues" evidence="1">
    <location>
        <begin position="286"/>
        <end position="302"/>
    </location>
</feature>
<feature type="compositionally biased region" description="Polar residues" evidence="1">
    <location>
        <begin position="325"/>
        <end position="338"/>
    </location>
</feature>
<feature type="compositionally biased region" description="Basic and acidic residues" evidence="1">
    <location>
        <begin position="603"/>
        <end position="613"/>
    </location>
</feature>
<dbReference type="EMBL" id="ML122252">
    <property type="protein sequence ID" value="RPD65567.1"/>
    <property type="molecule type" value="Genomic_DNA"/>
</dbReference>
<feature type="compositionally biased region" description="Polar residues" evidence="1">
    <location>
        <begin position="51"/>
        <end position="69"/>
    </location>
</feature>
<accession>A0A5C2SR13</accession>
<gene>
    <name evidence="2" type="ORF">L227DRAFT_560292</name>
</gene>